<evidence type="ECO:0000256" key="1">
    <source>
        <dbReference type="ARBA" id="ARBA00000085"/>
    </source>
</evidence>
<feature type="transmembrane region" description="Helical" evidence="9">
    <location>
        <begin position="12"/>
        <end position="32"/>
    </location>
</feature>
<dbReference type="PANTHER" id="PTHR24421:SF10">
    <property type="entry name" value="NITRATE_NITRITE SENSOR PROTEIN NARQ"/>
    <property type="match status" value="1"/>
</dbReference>
<organism evidence="11 12">
    <name type="scientific">Flavobacterium supellecticarium</name>
    <dbReference type="NCBI Taxonomy" id="2565924"/>
    <lineage>
        <taxon>Bacteria</taxon>
        <taxon>Pseudomonadati</taxon>
        <taxon>Bacteroidota</taxon>
        <taxon>Flavobacteriia</taxon>
        <taxon>Flavobacteriales</taxon>
        <taxon>Flavobacteriaceae</taxon>
        <taxon>Flavobacterium</taxon>
    </lineage>
</organism>
<evidence type="ECO:0000259" key="10">
    <source>
        <dbReference type="Pfam" id="PF07730"/>
    </source>
</evidence>
<comment type="caution">
    <text evidence="11">The sequence shown here is derived from an EMBL/GenBank/DDBJ whole genome shotgun (WGS) entry which is preliminary data.</text>
</comment>
<keyword evidence="7" id="KW-0067">ATP-binding</keyword>
<keyword evidence="5" id="KW-0547">Nucleotide-binding</keyword>
<evidence type="ECO:0000256" key="3">
    <source>
        <dbReference type="ARBA" id="ARBA00022553"/>
    </source>
</evidence>
<evidence type="ECO:0000256" key="9">
    <source>
        <dbReference type="SAM" id="Phobius"/>
    </source>
</evidence>
<keyword evidence="6" id="KW-0418">Kinase</keyword>
<keyword evidence="4" id="KW-0808">Transferase</keyword>
<accession>A0A4S4A4L1</accession>
<evidence type="ECO:0000256" key="4">
    <source>
        <dbReference type="ARBA" id="ARBA00022679"/>
    </source>
</evidence>
<dbReference type="Proteomes" id="UP000307507">
    <property type="component" value="Unassembled WGS sequence"/>
</dbReference>
<dbReference type="GO" id="GO:0046983">
    <property type="term" value="F:protein dimerization activity"/>
    <property type="evidence" value="ECO:0007669"/>
    <property type="project" value="InterPro"/>
</dbReference>
<feature type="domain" description="Signal transduction histidine kinase subgroup 3 dimerisation and phosphoacceptor" evidence="10">
    <location>
        <begin position="58"/>
        <end position="121"/>
    </location>
</feature>
<evidence type="ECO:0000256" key="2">
    <source>
        <dbReference type="ARBA" id="ARBA00012438"/>
    </source>
</evidence>
<dbReference type="GO" id="GO:0005524">
    <property type="term" value="F:ATP binding"/>
    <property type="evidence" value="ECO:0007669"/>
    <property type="project" value="UniProtKB-KW"/>
</dbReference>
<dbReference type="InterPro" id="IPR011712">
    <property type="entry name" value="Sig_transdc_His_kin_sub3_dim/P"/>
</dbReference>
<reference evidence="11 12" key="1">
    <citation type="submission" date="2019-04" db="EMBL/GenBank/DDBJ databases">
        <title>Flavobacterium sp. nov. isolated from construction timber.</title>
        <authorList>
            <person name="Lin S.-Y."/>
            <person name="Chang C.-T."/>
            <person name="Young C.-C."/>
        </authorList>
    </citation>
    <scope>NUCLEOTIDE SEQUENCE [LARGE SCALE GENOMIC DNA]</scope>
    <source>
        <strain evidence="11 12">CC-CTC003</strain>
    </source>
</reference>
<dbReference type="InterPro" id="IPR036890">
    <property type="entry name" value="HATPase_C_sf"/>
</dbReference>
<keyword evidence="9" id="KW-0472">Membrane</keyword>
<dbReference type="InterPro" id="IPR050482">
    <property type="entry name" value="Sensor_HK_TwoCompSys"/>
</dbReference>
<evidence type="ECO:0000256" key="8">
    <source>
        <dbReference type="ARBA" id="ARBA00023012"/>
    </source>
</evidence>
<evidence type="ECO:0000256" key="5">
    <source>
        <dbReference type="ARBA" id="ARBA00022741"/>
    </source>
</evidence>
<keyword evidence="12" id="KW-1185">Reference proteome</keyword>
<dbReference type="GO" id="GO:0000155">
    <property type="term" value="F:phosphorelay sensor kinase activity"/>
    <property type="evidence" value="ECO:0007669"/>
    <property type="project" value="InterPro"/>
</dbReference>
<evidence type="ECO:0000313" key="11">
    <source>
        <dbReference type="EMBL" id="THF53429.1"/>
    </source>
</evidence>
<keyword evidence="3" id="KW-0597">Phosphoprotein</keyword>
<keyword evidence="8" id="KW-0902">Two-component regulatory system</keyword>
<gene>
    <name evidence="11" type="ORF">E6C50_04285</name>
</gene>
<dbReference type="EMBL" id="SSNZ01000001">
    <property type="protein sequence ID" value="THF53429.1"/>
    <property type="molecule type" value="Genomic_DNA"/>
</dbReference>
<dbReference type="Pfam" id="PF07730">
    <property type="entry name" value="HisKA_3"/>
    <property type="match status" value="1"/>
</dbReference>
<dbReference type="Gene3D" id="3.30.565.10">
    <property type="entry name" value="Histidine kinase-like ATPase, C-terminal domain"/>
    <property type="match status" value="1"/>
</dbReference>
<dbReference type="AlphaFoldDB" id="A0A4S4A4L1"/>
<keyword evidence="9" id="KW-1133">Transmembrane helix</keyword>
<dbReference type="Gene3D" id="1.20.5.1930">
    <property type="match status" value="1"/>
</dbReference>
<name>A0A4S4A4L1_9FLAO</name>
<evidence type="ECO:0000313" key="12">
    <source>
        <dbReference type="Proteomes" id="UP000307507"/>
    </source>
</evidence>
<dbReference type="SUPFAM" id="SSF55874">
    <property type="entry name" value="ATPase domain of HSP90 chaperone/DNA topoisomerase II/histidine kinase"/>
    <property type="match status" value="1"/>
</dbReference>
<dbReference type="OrthoDB" id="9778366at2"/>
<dbReference type="GO" id="GO:0016020">
    <property type="term" value="C:membrane"/>
    <property type="evidence" value="ECO:0007669"/>
    <property type="project" value="InterPro"/>
</dbReference>
<sequence length="258" mass="29289">MENSEEIKIAFWLGTLGMLFLAFGLLSLVLYYQNHFYKMKRKETELLLKTALETEKSERKRIAADLHDSVSGDLNAIRNYLTILQRNGSIVGNQDIFDEIRSGVEMALENTRKVSYNIMPPLLETYGLVTALTDYLDGLKKKTEIDFKVVSNQEEFKIAAPVAYELFRIVQEFTTNMIKYGKVTESIVTMVLSDTFFTITLQDNGIPFNFTQLLATSKGTGVKNINSRLKIVGADFVQNETETGNSFTITLKKEKCLE</sequence>
<dbReference type="RefSeq" id="WP_136401952.1">
    <property type="nucleotide sequence ID" value="NZ_SSNZ01000001.1"/>
</dbReference>
<protein>
    <recommendedName>
        <fullName evidence="2">histidine kinase</fullName>
        <ecNumber evidence="2">2.7.13.3</ecNumber>
    </recommendedName>
</protein>
<comment type="catalytic activity">
    <reaction evidence="1">
        <text>ATP + protein L-histidine = ADP + protein N-phospho-L-histidine.</text>
        <dbReference type="EC" id="2.7.13.3"/>
    </reaction>
</comment>
<dbReference type="PANTHER" id="PTHR24421">
    <property type="entry name" value="NITRATE/NITRITE SENSOR PROTEIN NARX-RELATED"/>
    <property type="match status" value="1"/>
</dbReference>
<dbReference type="EC" id="2.7.13.3" evidence="2"/>
<keyword evidence="9" id="KW-0812">Transmembrane</keyword>
<evidence type="ECO:0000256" key="7">
    <source>
        <dbReference type="ARBA" id="ARBA00022840"/>
    </source>
</evidence>
<evidence type="ECO:0000256" key="6">
    <source>
        <dbReference type="ARBA" id="ARBA00022777"/>
    </source>
</evidence>
<proteinExistence type="predicted"/>